<dbReference type="Gene3D" id="3.60.21.10">
    <property type="match status" value="1"/>
</dbReference>
<keyword evidence="7" id="KW-1185">Reference proteome</keyword>
<dbReference type="GO" id="GO:0046872">
    <property type="term" value="F:metal ion binding"/>
    <property type="evidence" value="ECO:0007669"/>
    <property type="project" value="UniProtKB-KW"/>
</dbReference>
<name>A0A5S5BQE9_9BACL</name>
<evidence type="ECO:0000313" key="6">
    <source>
        <dbReference type="EMBL" id="TYP68360.1"/>
    </source>
</evidence>
<dbReference type="AlphaFoldDB" id="A0A5S5BQE9"/>
<dbReference type="EMBL" id="VNHS01000019">
    <property type="protein sequence ID" value="TYP68360.1"/>
    <property type="molecule type" value="Genomic_DNA"/>
</dbReference>
<evidence type="ECO:0000256" key="2">
    <source>
        <dbReference type="ARBA" id="ARBA00022801"/>
    </source>
</evidence>
<keyword evidence="3" id="KW-0408">Iron</keyword>
<dbReference type="PANTHER" id="PTHR42988">
    <property type="entry name" value="PHOSPHOHYDROLASE"/>
    <property type="match status" value="1"/>
</dbReference>
<organism evidence="6 7">
    <name type="scientific">Paenibacillus methanolicus</name>
    <dbReference type="NCBI Taxonomy" id="582686"/>
    <lineage>
        <taxon>Bacteria</taxon>
        <taxon>Bacillati</taxon>
        <taxon>Bacillota</taxon>
        <taxon>Bacilli</taxon>
        <taxon>Bacillales</taxon>
        <taxon>Paenibacillaceae</taxon>
        <taxon>Paenibacillus</taxon>
    </lineage>
</organism>
<accession>A0A5S5BQE9</accession>
<dbReference type="InterPro" id="IPR029052">
    <property type="entry name" value="Metallo-depent_PP-like"/>
</dbReference>
<comment type="caution">
    <text evidence="6">The sequence shown here is derived from an EMBL/GenBank/DDBJ whole genome shotgun (WGS) entry which is preliminary data.</text>
</comment>
<dbReference type="Pfam" id="PF00149">
    <property type="entry name" value="Metallophos"/>
    <property type="match status" value="1"/>
</dbReference>
<gene>
    <name evidence="6" type="ORF">BCM02_11945</name>
</gene>
<dbReference type="InterPro" id="IPR004843">
    <property type="entry name" value="Calcineurin-like_PHP"/>
</dbReference>
<dbReference type="SUPFAM" id="SSF56300">
    <property type="entry name" value="Metallo-dependent phosphatases"/>
    <property type="match status" value="1"/>
</dbReference>
<reference evidence="6 7" key="1">
    <citation type="submission" date="2019-07" db="EMBL/GenBank/DDBJ databases">
        <title>Genomic Encyclopedia of Type Strains, Phase III (KMG-III): the genomes of soil and plant-associated and newly described type strains.</title>
        <authorList>
            <person name="Whitman W."/>
        </authorList>
    </citation>
    <scope>NUCLEOTIDE SEQUENCE [LARGE SCALE GENOMIC DNA]</scope>
    <source>
        <strain evidence="6 7">BL24</strain>
    </source>
</reference>
<sequence>MKIAVFSDMHAISSREPLHEVRVSRGFFAEAWPTFVKLRALIQDEAPDLVICLGDMVDWYSEANRDFAIELLNELPCPWMSVPGNHDYQLFHRADNNIRKISAMEGCDTARKGWLARGIELHNRYVDTGDCGLLLLDSALSGVPDGTKDWIEANIGRHGRNLVFTHVPLDLPQIRAHIMAVDDVRDLNKYVQSRTPWLFDASLAGRVSDVFTGHLHIPGQLEIGGTRMHMLGTAVTSPRRPSLQASARIVTLGRDVEVRTISIEP</sequence>
<keyword evidence="1" id="KW-0479">Metal-binding</keyword>
<evidence type="ECO:0000313" key="7">
    <source>
        <dbReference type="Proteomes" id="UP000323257"/>
    </source>
</evidence>
<dbReference type="InterPro" id="IPR050884">
    <property type="entry name" value="CNP_phosphodiesterase-III"/>
</dbReference>
<comment type="similarity">
    <text evidence="4">Belongs to the cyclic nucleotide phosphodiesterase class-III family.</text>
</comment>
<evidence type="ECO:0000259" key="5">
    <source>
        <dbReference type="Pfam" id="PF00149"/>
    </source>
</evidence>
<proteinExistence type="inferred from homology"/>
<evidence type="ECO:0000256" key="3">
    <source>
        <dbReference type="ARBA" id="ARBA00023004"/>
    </source>
</evidence>
<dbReference type="PANTHER" id="PTHR42988:SF2">
    <property type="entry name" value="CYCLIC NUCLEOTIDE PHOSPHODIESTERASE CBUA0032-RELATED"/>
    <property type="match status" value="1"/>
</dbReference>
<evidence type="ECO:0000256" key="4">
    <source>
        <dbReference type="ARBA" id="ARBA00025742"/>
    </source>
</evidence>
<dbReference type="RefSeq" id="WP_187434553.1">
    <property type="nucleotide sequence ID" value="NZ_VNHS01000019.1"/>
</dbReference>
<evidence type="ECO:0000256" key="1">
    <source>
        <dbReference type="ARBA" id="ARBA00022723"/>
    </source>
</evidence>
<protein>
    <submittedName>
        <fullName evidence="6">Calcineurin-like phosphoesterase family protein</fullName>
    </submittedName>
</protein>
<keyword evidence="2" id="KW-0378">Hydrolase</keyword>
<dbReference type="GO" id="GO:0016787">
    <property type="term" value="F:hydrolase activity"/>
    <property type="evidence" value="ECO:0007669"/>
    <property type="project" value="UniProtKB-KW"/>
</dbReference>
<dbReference type="Proteomes" id="UP000323257">
    <property type="component" value="Unassembled WGS sequence"/>
</dbReference>
<feature type="domain" description="Calcineurin-like phosphoesterase" evidence="5">
    <location>
        <begin position="1"/>
        <end position="218"/>
    </location>
</feature>